<protein>
    <submittedName>
        <fullName evidence="2">Uncharacterized protein</fullName>
    </submittedName>
</protein>
<dbReference type="EMBL" id="JBGMDY010000011">
    <property type="protein sequence ID" value="KAL2319112.1"/>
    <property type="molecule type" value="Genomic_DNA"/>
</dbReference>
<organism evidence="2 3">
    <name type="scientific">Flemingia macrophylla</name>
    <dbReference type="NCBI Taxonomy" id="520843"/>
    <lineage>
        <taxon>Eukaryota</taxon>
        <taxon>Viridiplantae</taxon>
        <taxon>Streptophyta</taxon>
        <taxon>Embryophyta</taxon>
        <taxon>Tracheophyta</taxon>
        <taxon>Spermatophyta</taxon>
        <taxon>Magnoliopsida</taxon>
        <taxon>eudicotyledons</taxon>
        <taxon>Gunneridae</taxon>
        <taxon>Pentapetalae</taxon>
        <taxon>rosids</taxon>
        <taxon>fabids</taxon>
        <taxon>Fabales</taxon>
        <taxon>Fabaceae</taxon>
        <taxon>Papilionoideae</taxon>
        <taxon>50 kb inversion clade</taxon>
        <taxon>NPAAA clade</taxon>
        <taxon>indigoferoid/millettioid clade</taxon>
        <taxon>Phaseoleae</taxon>
        <taxon>Flemingia</taxon>
    </lineage>
</organism>
<sequence>MVVVAKAKCMKIGFPSSVLVLSRLFDAQGRGPEGTIPSPYPDRHATTRSRCASSSSSPLTAEGFGTGSPVPIP</sequence>
<evidence type="ECO:0000313" key="3">
    <source>
        <dbReference type="Proteomes" id="UP001603857"/>
    </source>
</evidence>
<keyword evidence="3" id="KW-1185">Reference proteome</keyword>
<proteinExistence type="predicted"/>
<dbReference type="Proteomes" id="UP001603857">
    <property type="component" value="Unassembled WGS sequence"/>
</dbReference>
<reference evidence="2 3" key="1">
    <citation type="submission" date="2024-08" db="EMBL/GenBank/DDBJ databases">
        <title>Insights into the chromosomal genome structure of Flemingia macrophylla.</title>
        <authorList>
            <person name="Ding Y."/>
            <person name="Zhao Y."/>
            <person name="Bi W."/>
            <person name="Wu M."/>
            <person name="Zhao G."/>
            <person name="Gong Y."/>
            <person name="Li W."/>
            <person name="Zhang P."/>
        </authorList>
    </citation>
    <scope>NUCLEOTIDE SEQUENCE [LARGE SCALE GENOMIC DNA]</scope>
    <source>
        <strain evidence="2">DYQJB</strain>
        <tissue evidence="2">Leaf</tissue>
    </source>
</reference>
<evidence type="ECO:0000256" key="1">
    <source>
        <dbReference type="SAM" id="MobiDB-lite"/>
    </source>
</evidence>
<feature type="region of interest" description="Disordered" evidence="1">
    <location>
        <begin position="30"/>
        <end position="73"/>
    </location>
</feature>
<comment type="caution">
    <text evidence="2">The sequence shown here is derived from an EMBL/GenBank/DDBJ whole genome shotgun (WGS) entry which is preliminary data.</text>
</comment>
<dbReference type="AlphaFoldDB" id="A0ABD1L6G6"/>
<gene>
    <name evidence="2" type="ORF">Fmac_032988</name>
</gene>
<accession>A0ABD1L6G6</accession>
<evidence type="ECO:0000313" key="2">
    <source>
        <dbReference type="EMBL" id="KAL2319112.1"/>
    </source>
</evidence>
<name>A0ABD1L6G6_9FABA</name>
<feature type="compositionally biased region" description="Low complexity" evidence="1">
    <location>
        <begin position="48"/>
        <end position="57"/>
    </location>
</feature>